<dbReference type="EMBL" id="JAYKXH010000015">
    <property type="protein sequence ID" value="KAK7143039.1"/>
    <property type="molecule type" value="Genomic_DNA"/>
</dbReference>
<dbReference type="AlphaFoldDB" id="A0AAN9GZP6"/>
<name>A0AAN9GZP6_9TELE</name>
<protein>
    <recommendedName>
        <fullName evidence="4">THAP-type domain-containing protein</fullName>
    </recommendedName>
</protein>
<evidence type="ECO:0000313" key="2">
    <source>
        <dbReference type="EMBL" id="KAK7143039.1"/>
    </source>
</evidence>
<dbReference type="Proteomes" id="UP001364617">
    <property type="component" value="Unassembled WGS sequence"/>
</dbReference>
<organism evidence="2 3">
    <name type="scientific">Phoxinus phoxinus</name>
    <name type="common">Eurasian minnow</name>
    <dbReference type="NCBI Taxonomy" id="58324"/>
    <lineage>
        <taxon>Eukaryota</taxon>
        <taxon>Metazoa</taxon>
        <taxon>Chordata</taxon>
        <taxon>Craniata</taxon>
        <taxon>Vertebrata</taxon>
        <taxon>Euteleostomi</taxon>
        <taxon>Actinopterygii</taxon>
        <taxon>Neopterygii</taxon>
        <taxon>Teleostei</taxon>
        <taxon>Ostariophysi</taxon>
        <taxon>Cypriniformes</taxon>
        <taxon>Leuciscidae</taxon>
        <taxon>Phoxininae</taxon>
        <taxon>Phoxinus</taxon>
    </lineage>
</organism>
<evidence type="ECO:0008006" key="4">
    <source>
        <dbReference type="Google" id="ProtNLM"/>
    </source>
</evidence>
<feature type="compositionally biased region" description="Polar residues" evidence="1">
    <location>
        <begin position="99"/>
        <end position="114"/>
    </location>
</feature>
<reference evidence="2 3" key="1">
    <citation type="submission" date="2024-02" db="EMBL/GenBank/DDBJ databases">
        <title>Chromosome-level genome assembly of the Eurasian Minnow (Phoxinus phoxinus).</title>
        <authorList>
            <person name="Oriowo T.O."/>
            <person name="Martin S."/>
            <person name="Stange M."/>
            <person name="Chrysostomakis Y."/>
            <person name="Brown T."/>
            <person name="Winkler S."/>
            <person name="Kukowka S."/>
            <person name="Myers E.W."/>
            <person name="Bohne A."/>
        </authorList>
    </citation>
    <scope>NUCLEOTIDE SEQUENCE [LARGE SCALE GENOMIC DNA]</scope>
    <source>
        <strain evidence="2">ZFMK-TIS-60720</strain>
        <tissue evidence="2">Whole Organism</tissue>
    </source>
</reference>
<gene>
    <name evidence="2" type="ORF">R3I93_014259</name>
</gene>
<accession>A0AAN9GZP6</accession>
<feature type="region of interest" description="Disordered" evidence="1">
    <location>
        <begin position="82"/>
        <end position="121"/>
    </location>
</feature>
<evidence type="ECO:0000313" key="3">
    <source>
        <dbReference type="Proteomes" id="UP001364617"/>
    </source>
</evidence>
<evidence type="ECO:0000256" key="1">
    <source>
        <dbReference type="SAM" id="MobiDB-lite"/>
    </source>
</evidence>
<proteinExistence type="predicted"/>
<sequence>MSSVTTNAKICSAHFREEDYDPGHIRMVSLGLMRLSRVQLIPTAVPSVHTHLSACPASRPRSTNIGAARRKRELARILTDASTQETVDSVGATIDDPLPSSSTCDTAQTDSGSMPQILDAE</sequence>
<comment type="caution">
    <text evidence="2">The sequence shown here is derived from an EMBL/GenBank/DDBJ whole genome shotgun (WGS) entry which is preliminary data.</text>
</comment>
<keyword evidence="3" id="KW-1185">Reference proteome</keyword>